<keyword evidence="9" id="KW-0862">Zinc</keyword>
<keyword evidence="4" id="KW-0645">Protease</keyword>
<keyword evidence="5 15" id="KW-0812">Transmembrane</keyword>
<keyword evidence="6" id="KW-0479">Metal-binding</keyword>
<dbReference type="PANTHER" id="PTHR12147:SF22">
    <property type="entry name" value="ENDOPLASMIC RETICULUM METALLOPEPTIDASE 1"/>
    <property type="match status" value="1"/>
</dbReference>
<reference evidence="19" key="1">
    <citation type="journal article" date="2013" name="Genetics">
        <title>The draft genome and transcriptome of Panagrellus redivivus are shaped by the harsh demands of a free-living lifestyle.</title>
        <authorList>
            <person name="Srinivasan J."/>
            <person name="Dillman A.R."/>
            <person name="Macchietto M.G."/>
            <person name="Heikkinen L."/>
            <person name="Lakso M."/>
            <person name="Fracchia K.M."/>
            <person name="Antoshechkin I."/>
            <person name="Mortazavi A."/>
            <person name="Wong G."/>
            <person name="Sternberg P.W."/>
        </authorList>
    </citation>
    <scope>NUCLEOTIDE SEQUENCE [LARGE SCALE GENOMIC DNA]</scope>
    <source>
        <strain evidence="19">MT8872</strain>
    </source>
</reference>
<dbReference type="GO" id="GO:0008235">
    <property type="term" value="F:metalloexopeptidase activity"/>
    <property type="evidence" value="ECO:0007669"/>
    <property type="project" value="InterPro"/>
</dbReference>
<keyword evidence="19" id="KW-1185">Reference proteome</keyword>
<feature type="transmembrane region" description="Helical" evidence="15">
    <location>
        <begin position="605"/>
        <end position="622"/>
    </location>
</feature>
<evidence type="ECO:0000256" key="2">
    <source>
        <dbReference type="ARBA" id="ARBA00004477"/>
    </source>
</evidence>
<feature type="transmembrane region" description="Helical" evidence="15">
    <location>
        <begin position="473"/>
        <end position="493"/>
    </location>
</feature>
<feature type="transmembrane region" description="Helical" evidence="15">
    <location>
        <begin position="406"/>
        <end position="425"/>
    </location>
</feature>
<dbReference type="Pfam" id="PF22248">
    <property type="entry name" value="ERMP1_C"/>
    <property type="match status" value="1"/>
</dbReference>
<keyword evidence="10 15" id="KW-1133">Transmembrane helix</keyword>
<dbReference type="GO" id="GO:0005789">
    <property type="term" value="C:endoplasmic reticulum membrane"/>
    <property type="evidence" value="ECO:0007669"/>
    <property type="project" value="UniProtKB-SubCell"/>
</dbReference>
<feature type="transmembrane region" description="Helical" evidence="15">
    <location>
        <begin position="437"/>
        <end position="461"/>
    </location>
</feature>
<dbReference type="InterPro" id="IPR048024">
    <property type="entry name" value="Fxna-like_M28_dom"/>
</dbReference>
<evidence type="ECO:0000256" key="14">
    <source>
        <dbReference type="ARBA" id="ARBA00078796"/>
    </source>
</evidence>
<evidence type="ECO:0000259" key="16">
    <source>
        <dbReference type="Pfam" id="PF04389"/>
    </source>
</evidence>
<evidence type="ECO:0000313" key="19">
    <source>
        <dbReference type="Proteomes" id="UP000492821"/>
    </source>
</evidence>
<feature type="domain" description="Endoplasmic reticulum metallopeptidase 1/1-A TM" evidence="18">
    <location>
        <begin position="431"/>
        <end position="650"/>
    </location>
</feature>
<protein>
    <recommendedName>
        <fullName evidence="14">FXNA-like protease</fullName>
    </recommendedName>
</protein>
<feature type="domain" description="Endoplasmic reticulum metallopeptidase 1-like C-terminal" evidence="17">
    <location>
        <begin position="666"/>
        <end position="881"/>
    </location>
</feature>
<evidence type="ECO:0000256" key="5">
    <source>
        <dbReference type="ARBA" id="ARBA00022692"/>
    </source>
</evidence>
<evidence type="ECO:0000256" key="4">
    <source>
        <dbReference type="ARBA" id="ARBA00022670"/>
    </source>
</evidence>
<organism evidence="19 20">
    <name type="scientific">Panagrellus redivivus</name>
    <name type="common">Microworm</name>
    <dbReference type="NCBI Taxonomy" id="6233"/>
    <lineage>
        <taxon>Eukaryota</taxon>
        <taxon>Metazoa</taxon>
        <taxon>Ecdysozoa</taxon>
        <taxon>Nematoda</taxon>
        <taxon>Chromadorea</taxon>
        <taxon>Rhabditida</taxon>
        <taxon>Tylenchina</taxon>
        <taxon>Panagrolaimomorpha</taxon>
        <taxon>Panagrolaimoidea</taxon>
        <taxon>Panagrolaimidae</taxon>
        <taxon>Panagrellus</taxon>
    </lineage>
</organism>
<feature type="transmembrane region" description="Helical" evidence="15">
    <location>
        <begin position="634"/>
        <end position="657"/>
    </location>
</feature>
<dbReference type="InterPro" id="IPR045175">
    <property type="entry name" value="M28_fam"/>
</dbReference>
<feature type="transmembrane region" description="Helical" evidence="15">
    <location>
        <begin position="570"/>
        <end position="593"/>
    </location>
</feature>
<evidence type="ECO:0000256" key="15">
    <source>
        <dbReference type="SAM" id="Phobius"/>
    </source>
</evidence>
<dbReference type="WBParaSite" id="Pan_g21523.t1">
    <property type="protein sequence ID" value="Pan_g21523.t1"/>
    <property type="gene ID" value="Pan_g21523"/>
</dbReference>
<evidence type="ECO:0000256" key="12">
    <source>
        <dbReference type="ARBA" id="ARBA00023136"/>
    </source>
</evidence>
<dbReference type="GO" id="GO:0006508">
    <property type="term" value="P:proteolysis"/>
    <property type="evidence" value="ECO:0007669"/>
    <property type="project" value="UniProtKB-KW"/>
</dbReference>
<dbReference type="GO" id="GO:0046872">
    <property type="term" value="F:metal ion binding"/>
    <property type="evidence" value="ECO:0007669"/>
    <property type="project" value="UniProtKB-KW"/>
</dbReference>
<dbReference type="Pfam" id="PF04389">
    <property type="entry name" value="Peptidase_M28"/>
    <property type="match status" value="1"/>
</dbReference>
<comment type="subcellular location">
    <subcellularLocation>
        <location evidence="2">Endoplasmic reticulum membrane</location>
        <topology evidence="2">Multi-pass membrane protein</topology>
    </subcellularLocation>
</comment>
<keyword evidence="12 15" id="KW-0472">Membrane</keyword>
<dbReference type="InterPro" id="IPR053973">
    <property type="entry name" value="ERMP1-like_C"/>
</dbReference>
<dbReference type="SUPFAM" id="SSF53187">
    <property type="entry name" value="Zn-dependent exopeptidases"/>
    <property type="match status" value="1"/>
</dbReference>
<dbReference type="FunFam" id="3.40.630.10:FF:000008">
    <property type="entry name" value="Endoplasmic reticulum metallopeptidase 1"/>
    <property type="match status" value="1"/>
</dbReference>
<dbReference type="InterPro" id="IPR053974">
    <property type="entry name" value="ERMP1_1-A_TM"/>
</dbReference>
<evidence type="ECO:0000256" key="8">
    <source>
        <dbReference type="ARBA" id="ARBA00022824"/>
    </source>
</evidence>
<comment type="cofactor">
    <cofactor evidence="1">
        <name>Zn(2+)</name>
        <dbReference type="ChEBI" id="CHEBI:29105"/>
    </cofactor>
</comment>
<dbReference type="AlphaFoldDB" id="A0A7E4VJ68"/>
<evidence type="ECO:0000259" key="18">
    <source>
        <dbReference type="Pfam" id="PF22249"/>
    </source>
</evidence>
<sequence length="915" mass="102898">MPASDGLRVRRAAAGRDAFDGSSDDFLAHVDRTFNDLGLERTKKAAPARNILGYTEWLIVLVLIAGLYAFVVWQDHRLPAVVPANQHGNFSEERARIMLKSITDLGPRPSGSEALEKHAFRVITDKLNALKETTESIGVNRLEIEVDRPTGCFDLKFLSSFTLCYHKITNILARIGPSHRPTKHALLLNCHFDTLPDTPGATDDAVSCAIMLEVLENLAHSKEALPNDVILLFNGAEENFLQASHGFITQHKWRHQIRAFINLEGTGAGGREILFQAGPGDSWLLKTYLDHAPHPHCSVLAQEIFQSGVIPSDTDFRIFRDYGRISGLDVAYHRHGWFYHTEFDRPEFIANGSIQRGGDNVLAVVKAMIASPYLEQPANFNEGNKWVFYDIVGLFTVHYNIEIGSLINYSVVVLVLILISHRLSIDAYAINDLGAVFFHHIAAFSAMVATGITLAGFITAIGYTMMWYSTPELVFPIYILPMIVSGLAVHSSFSENTRNGLKAELVHYDSVLLIWAFLLFLTTTLGYASSFYLLIHVIFPLLRDPIIWAVTQLGVTKSLTPRTILTSQFLCMAPVMIFISYAVMLFFDFFVPVMGRLGNLVNPEWVMMTLSLLTATTFVLYTNNLIYVSRNMKYLYRCSIALFALFALALVATQIGVPYKYSEDSPRLRRLITLHAKRTIYDFNGDQTDSSTALFIQSFDYRGINDLPEHAFLQANQRPNCTGIEDEYCRLPYYTAIHELFPPQESIWVPVPVAPALPKPLNLKLVERTQLNGNQLNLTFNLKGGVDKVSLHVTPLNGYRLKNWSFKEFNPAIFAKRNTFFVFMSYGFEAPVERNFWILLEHASSAAPPDPETVPSLELAVATHYAHGPYQNSDTLIQLRNLFITRRRTPTHGVGFWKWAITTVGGVSEIIVRPF</sequence>
<evidence type="ECO:0000256" key="9">
    <source>
        <dbReference type="ARBA" id="ARBA00022833"/>
    </source>
</evidence>
<comment type="similarity">
    <text evidence="3">Belongs to the peptidase M28 family.</text>
</comment>
<feature type="transmembrane region" description="Helical" evidence="15">
    <location>
        <begin position="51"/>
        <end position="73"/>
    </location>
</feature>
<dbReference type="Proteomes" id="UP000492821">
    <property type="component" value="Unassembled WGS sequence"/>
</dbReference>
<dbReference type="InterPro" id="IPR007484">
    <property type="entry name" value="Peptidase_M28"/>
</dbReference>
<dbReference type="Gene3D" id="3.40.630.10">
    <property type="entry name" value="Zn peptidases"/>
    <property type="match status" value="1"/>
</dbReference>
<dbReference type="CDD" id="cd03875">
    <property type="entry name" value="M28_Fxna_like"/>
    <property type="match status" value="1"/>
</dbReference>
<name>A0A7E4VJ68_PANRE</name>
<evidence type="ECO:0000256" key="7">
    <source>
        <dbReference type="ARBA" id="ARBA00022801"/>
    </source>
</evidence>
<evidence type="ECO:0000313" key="20">
    <source>
        <dbReference type="WBParaSite" id="Pan_g21523.t1"/>
    </source>
</evidence>
<accession>A0A7E4VJ68</accession>
<evidence type="ECO:0000256" key="3">
    <source>
        <dbReference type="ARBA" id="ARBA00010918"/>
    </source>
</evidence>
<evidence type="ECO:0000256" key="13">
    <source>
        <dbReference type="ARBA" id="ARBA00023180"/>
    </source>
</evidence>
<evidence type="ECO:0000256" key="6">
    <source>
        <dbReference type="ARBA" id="ARBA00022723"/>
    </source>
</evidence>
<evidence type="ECO:0000256" key="11">
    <source>
        <dbReference type="ARBA" id="ARBA00023049"/>
    </source>
</evidence>
<evidence type="ECO:0000256" key="1">
    <source>
        <dbReference type="ARBA" id="ARBA00001947"/>
    </source>
</evidence>
<dbReference type="PANTHER" id="PTHR12147">
    <property type="entry name" value="METALLOPEPTIDASE M28 FAMILY MEMBER"/>
    <property type="match status" value="1"/>
</dbReference>
<keyword evidence="8" id="KW-0256">Endoplasmic reticulum</keyword>
<evidence type="ECO:0000256" key="10">
    <source>
        <dbReference type="ARBA" id="ARBA00022989"/>
    </source>
</evidence>
<feature type="transmembrane region" description="Helical" evidence="15">
    <location>
        <begin position="505"/>
        <end position="525"/>
    </location>
</feature>
<keyword evidence="7" id="KW-0378">Hydrolase</keyword>
<evidence type="ECO:0000259" key="17">
    <source>
        <dbReference type="Pfam" id="PF22248"/>
    </source>
</evidence>
<keyword evidence="13" id="KW-0325">Glycoprotein</keyword>
<reference evidence="20" key="2">
    <citation type="submission" date="2020-10" db="UniProtKB">
        <authorList>
            <consortium name="WormBaseParasite"/>
        </authorList>
    </citation>
    <scope>IDENTIFICATION</scope>
</reference>
<keyword evidence="11" id="KW-0482">Metalloprotease</keyword>
<dbReference type="Pfam" id="PF22249">
    <property type="entry name" value="ERMP1-TM"/>
    <property type="match status" value="1"/>
</dbReference>
<feature type="domain" description="Peptidase M28" evidence="16">
    <location>
        <begin position="170"/>
        <end position="365"/>
    </location>
</feature>
<proteinExistence type="inferred from homology"/>